<dbReference type="InterPro" id="IPR050327">
    <property type="entry name" value="Proton-linked_MCT"/>
</dbReference>
<dbReference type="Pfam" id="PF07690">
    <property type="entry name" value="MFS_1"/>
    <property type="match status" value="1"/>
</dbReference>
<dbReference type="PANTHER" id="PTHR11360">
    <property type="entry name" value="MONOCARBOXYLATE TRANSPORTER"/>
    <property type="match status" value="1"/>
</dbReference>
<keyword evidence="8" id="KW-1185">Reference proteome</keyword>
<dbReference type="SUPFAM" id="SSF103473">
    <property type="entry name" value="MFS general substrate transporter"/>
    <property type="match status" value="1"/>
</dbReference>
<gene>
    <name evidence="7" type="ORF">ATEIFO6365_0011001600</name>
</gene>
<dbReference type="InterPro" id="IPR011701">
    <property type="entry name" value="MFS"/>
</dbReference>
<keyword evidence="4" id="KW-0812">Transmembrane</keyword>
<evidence type="ECO:0000256" key="3">
    <source>
        <dbReference type="ARBA" id="ARBA00022448"/>
    </source>
</evidence>
<evidence type="ECO:0000256" key="5">
    <source>
        <dbReference type="ARBA" id="ARBA00022989"/>
    </source>
</evidence>
<dbReference type="GO" id="GO:0022857">
    <property type="term" value="F:transmembrane transporter activity"/>
    <property type="evidence" value="ECO:0007669"/>
    <property type="project" value="InterPro"/>
</dbReference>
<evidence type="ECO:0000256" key="6">
    <source>
        <dbReference type="ARBA" id="ARBA00023136"/>
    </source>
</evidence>
<accession>A0A5M3YXY7</accession>
<comment type="subcellular location">
    <subcellularLocation>
        <location evidence="1">Membrane</location>
        <topology evidence="1">Multi-pass membrane protein</topology>
    </subcellularLocation>
</comment>
<evidence type="ECO:0000256" key="4">
    <source>
        <dbReference type="ARBA" id="ARBA00022692"/>
    </source>
</evidence>
<dbReference type="GO" id="GO:0016020">
    <property type="term" value="C:membrane"/>
    <property type="evidence" value="ECO:0007669"/>
    <property type="project" value="UniProtKB-SubCell"/>
</dbReference>
<evidence type="ECO:0000313" key="8">
    <source>
        <dbReference type="Proteomes" id="UP000452235"/>
    </source>
</evidence>
<dbReference type="InterPro" id="IPR020846">
    <property type="entry name" value="MFS_dom"/>
</dbReference>
<dbReference type="CDD" id="cd17352">
    <property type="entry name" value="MFS_MCT_SLC16"/>
    <property type="match status" value="1"/>
</dbReference>
<dbReference type="AlphaFoldDB" id="A0A5M3YXY7"/>
<reference evidence="7 8" key="1">
    <citation type="submission" date="2020-01" db="EMBL/GenBank/DDBJ databases">
        <title>Aspergillus terreus IFO 6365 whole genome shotgun sequence.</title>
        <authorList>
            <person name="Kanamasa S."/>
            <person name="Takahashi H."/>
        </authorList>
    </citation>
    <scope>NUCLEOTIDE SEQUENCE [LARGE SCALE GENOMIC DNA]</scope>
    <source>
        <strain evidence="7 8">IFO 6365</strain>
    </source>
</reference>
<organism evidence="7 8">
    <name type="scientific">Aspergillus terreus</name>
    <dbReference type="NCBI Taxonomy" id="33178"/>
    <lineage>
        <taxon>Eukaryota</taxon>
        <taxon>Fungi</taxon>
        <taxon>Dikarya</taxon>
        <taxon>Ascomycota</taxon>
        <taxon>Pezizomycotina</taxon>
        <taxon>Eurotiomycetes</taxon>
        <taxon>Eurotiomycetidae</taxon>
        <taxon>Eurotiales</taxon>
        <taxon>Aspergillaceae</taxon>
        <taxon>Aspergillus</taxon>
        <taxon>Aspergillus subgen. Circumdati</taxon>
    </lineage>
</organism>
<sequence>MAEEKQVDNSPDPSDFPDGGWKAWSVVLGAWSCLFCSFGWVNSIGLFQTFYQDELFPSYSPSSVAWITSVETGIMYITSPIYGKIYDNYGPKPLVYGGAFAHVFGLMMASLGKEYYQIFLAQSICSALGAAALFSAGMGPVGSWFLKNRALAFGVVASGSSLSGCLVPIIVTRLIPRIGFPWTMRICAFMFLGLLLLAMIFLEPRVQPQPKPWKIRDFMLPLKEPPFVTTALGLCLFSWGMFIPFNFLVLEAQTHGMSLYLANYLIAILNAVSIFGRIIPGWLGDRMGRFNIAILTTGLSAILGLALWIPATHSAVTIVFAALFGFSSGTFVSITPALIQQLSAVQNVGIRLGTCFGIMSLATFTGNPIAGALIAKDNGGYLYLKIFSGATMAAGCGMLLVSRTIQAGLNWKKI</sequence>
<name>A0A5M3YXY7_ASPTE</name>
<comment type="similarity">
    <text evidence="2">Belongs to the major facilitator superfamily. Monocarboxylate porter (TC 2.A.1.13) family.</text>
</comment>
<evidence type="ECO:0000256" key="2">
    <source>
        <dbReference type="ARBA" id="ARBA00006727"/>
    </source>
</evidence>
<proteinExistence type="inferred from homology"/>
<dbReference type="InterPro" id="IPR036259">
    <property type="entry name" value="MFS_trans_sf"/>
</dbReference>
<keyword evidence="5" id="KW-1133">Transmembrane helix</keyword>
<dbReference type="VEuPathDB" id="FungiDB:ATEG_03633"/>
<dbReference type="PROSITE" id="PS50850">
    <property type="entry name" value="MFS"/>
    <property type="match status" value="1"/>
</dbReference>
<comment type="caution">
    <text evidence="7">The sequence shown here is derived from an EMBL/GenBank/DDBJ whole genome shotgun (WGS) entry which is preliminary data.</text>
</comment>
<evidence type="ECO:0000256" key="1">
    <source>
        <dbReference type="ARBA" id="ARBA00004141"/>
    </source>
</evidence>
<keyword evidence="6" id="KW-0472">Membrane</keyword>
<dbReference type="Gene3D" id="1.20.1250.20">
    <property type="entry name" value="MFS general substrate transporter like domains"/>
    <property type="match status" value="1"/>
</dbReference>
<dbReference type="Proteomes" id="UP000452235">
    <property type="component" value="Unassembled WGS sequence"/>
</dbReference>
<dbReference type="EMBL" id="BLJY01000011">
    <property type="protein sequence ID" value="GFF19757.1"/>
    <property type="molecule type" value="Genomic_DNA"/>
</dbReference>
<keyword evidence="3" id="KW-0813">Transport</keyword>
<dbReference type="PANTHER" id="PTHR11360:SF224">
    <property type="entry name" value="MAJOR FACILITATOR SUPERFAMILY (MFS) PROFILE DOMAIN-CONTAINING PROTEIN-RELATED"/>
    <property type="match status" value="1"/>
</dbReference>
<evidence type="ECO:0000313" key="7">
    <source>
        <dbReference type="EMBL" id="GFF19757.1"/>
    </source>
</evidence>
<dbReference type="OrthoDB" id="5667at2759"/>
<protein>
    <submittedName>
        <fullName evidence="7">MFS general substrate transporter</fullName>
    </submittedName>
</protein>